<organism evidence="1 2">
    <name type="scientific">Austropuccinia psidii MF-1</name>
    <dbReference type="NCBI Taxonomy" id="1389203"/>
    <lineage>
        <taxon>Eukaryota</taxon>
        <taxon>Fungi</taxon>
        <taxon>Dikarya</taxon>
        <taxon>Basidiomycota</taxon>
        <taxon>Pucciniomycotina</taxon>
        <taxon>Pucciniomycetes</taxon>
        <taxon>Pucciniales</taxon>
        <taxon>Sphaerophragmiaceae</taxon>
        <taxon>Austropuccinia</taxon>
    </lineage>
</organism>
<sequence length="221" mass="26172">MGMLYIPHRLITPLNQSEGIRNSNRKVLDIENSQMKDEFSTSFHNLELSMGQECLKKASKLKEWPHSSGEEEYYHMELIRGIDMIKEELELPDQLVTEIFRNLFTKSAHSWYIKVRQAHEHQSWTWWKTQTINKWANNDWTLEVEIVFGSSKFKASNDRDLPWLFQQNDRLTALYPDISEFMIHRRIMRQCGGDLEHVVKSSTNEKSSVEDIRNILNKVNT</sequence>
<evidence type="ECO:0000313" key="1">
    <source>
        <dbReference type="EMBL" id="MBW0516915.1"/>
    </source>
</evidence>
<comment type="caution">
    <text evidence="1">The sequence shown here is derived from an EMBL/GenBank/DDBJ whole genome shotgun (WGS) entry which is preliminary data.</text>
</comment>
<proteinExistence type="predicted"/>
<dbReference type="EMBL" id="AVOT02025559">
    <property type="protein sequence ID" value="MBW0516915.1"/>
    <property type="molecule type" value="Genomic_DNA"/>
</dbReference>
<gene>
    <name evidence="1" type="ORF">O181_056630</name>
</gene>
<evidence type="ECO:0000313" key="2">
    <source>
        <dbReference type="Proteomes" id="UP000765509"/>
    </source>
</evidence>
<dbReference type="Proteomes" id="UP000765509">
    <property type="component" value="Unassembled WGS sequence"/>
</dbReference>
<keyword evidence="2" id="KW-1185">Reference proteome</keyword>
<accession>A0A9Q3E6G2</accession>
<reference evidence="1" key="1">
    <citation type="submission" date="2021-03" db="EMBL/GenBank/DDBJ databases">
        <title>Draft genome sequence of rust myrtle Austropuccinia psidii MF-1, a brazilian biotype.</title>
        <authorList>
            <person name="Quecine M.C."/>
            <person name="Pachon D.M.R."/>
            <person name="Bonatelli M.L."/>
            <person name="Correr F.H."/>
            <person name="Franceschini L.M."/>
            <person name="Leite T.F."/>
            <person name="Margarido G.R.A."/>
            <person name="Almeida C.A."/>
            <person name="Ferrarezi J.A."/>
            <person name="Labate C.A."/>
        </authorList>
    </citation>
    <scope>NUCLEOTIDE SEQUENCE</scope>
    <source>
        <strain evidence="1">MF-1</strain>
    </source>
</reference>
<name>A0A9Q3E6G2_9BASI</name>
<dbReference type="AlphaFoldDB" id="A0A9Q3E6G2"/>
<protein>
    <submittedName>
        <fullName evidence="1">Uncharacterized protein</fullName>
    </submittedName>
</protein>